<accession>A0A8D9F029</accession>
<reference evidence="1" key="1">
    <citation type="submission" date="2021-05" db="EMBL/GenBank/DDBJ databases">
        <authorList>
            <person name="Alioto T."/>
            <person name="Alioto T."/>
            <person name="Gomez Garrido J."/>
        </authorList>
    </citation>
    <scope>NUCLEOTIDE SEQUENCE</scope>
</reference>
<sequence>MIINSFGYVLHYLFSLRFDSLGRIVNSFGHIVASNPERSCNFISNIPDLYTIYQKIAKDFFFGNHHTFKLNLVFNQKKERAQNSQKFNMRSEGKCSELLHTLVLVLSDYDINFW</sequence>
<organism evidence="1">
    <name type="scientific">Cacopsylla melanoneura</name>
    <dbReference type="NCBI Taxonomy" id="428564"/>
    <lineage>
        <taxon>Eukaryota</taxon>
        <taxon>Metazoa</taxon>
        <taxon>Ecdysozoa</taxon>
        <taxon>Arthropoda</taxon>
        <taxon>Hexapoda</taxon>
        <taxon>Insecta</taxon>
        <taxon>Pterygota</taxon>
        <taxon>Neoptera</taxon>
        <taxon>Paraneoptera</taxon>
        <taxon>Hemiptera</taxon>
        <taxon>Sternorrhyncha</taxon>
        <taxon>Psylloidea</taxon>
        <taxon>Psyllidae</taxon>
        <taxon>Psyllinae</taxon>
        <taxon>Cacopsylla</taxon>
    </lineage>
</organism>
<protein>
    <submittedName>
        <fullName evidence="1">Uncharacterized protein</fullName>
    </submittedName>
</protein>
<evidence type="ECO:0000313" key="1">
    <source>
        <dbReference type="EMBL" id="CAG6772316.1"/>
    </source>
</evidence>
<name>A0A8D9F029_9HEMI</name>
<proteinExistence type="predicted"/>
<dbReference type="EMBL" id="HBUF01587534">
    <property type="protein sequence ID" value="CAG6772316.1"/>
    <property type="molecule type" value="Transcribed_RNA"/>
</dbReference>
<dbReference type="AlphaFoldDB" id="A0A8D9F029"/>